<dbReference type="GO" id="GO:0046654">
    <property type="term" value="P:tetrahydrofolate biosynthetic process"/>
    <property type="evidence" value="ECO:0007669"/>
    <property type="project" value="InterPro"/>
</dbReference>
<dbReference type="PIRSF" id="PIRSF000194">
    <property type="entry name" value="DHFR"/>
    <property type="match status" value="1"/>
</dbReference>
<dbReference type="AlphaFoldDB" id="A0A974PU96"/>
<evidence type="ECO:0000256" key="2">
    <source>
        <dbReference type="ARBA" id="ARBA00009539"/>
    </source>
</evidence>
<evidence type="ECO:0000259" key="10">
    <source>
        <dbReference type="PROSITE" id="PS51330"/>
    </source>
</evidence>
<dbReference type="PANTHER" id="PTHR48069">
    <property type="entry name" value="DIHYDROFOLATE REDUCTASE"/>
    <property type="match status" value="1"/>
</dbReference>
<dbReference type="GO" id="GO:0006730">
    <property type="term" value="P:one-carbon metabolic process"/>
    <property type="evidence" value="ECO:0007669"/>
    <property type="project" value="UniProtKB-KW"/>
</dbReference>
<dbReference type="Gene3D" id="3.40.430.10">
    <property type="entry name" value="Dihydrofolate Reductase, subunit A"/>
    <property type="match status" value="1"/>
</dbReference>
<dbReference type="RefSeq" id="WP_203196790.1">
    <property type="nucleotide sequence ID" value="NZ_CP063362.1"/>
</dbReference>
<evidence type="ECO:0000313" key="12">
    <source>
        <dbReference type="Proteomes" id="UP000596427"/>
    </source>
</evidence>
<evidence type="ECO:0000256" key="3">
    <source>
        <dbReference type="ARBA" id="ARBA00012856"/>
    </source>
</evidence>
<proteinExistence type="inferred from homology"/>
<dbReference type="CDD" id="cd00209">
    <property type="entry name" value="DHFR"/>
    <property type="match status" value="1"/>
</dbReference>
<dbReference type="GO" id="GO:0046655">
    <property type="term" value="P:folic acid metabolic process"/>
    <property type="evidence" value="ECO:0007669"/>
    <property type="project" value="TreeGrafter"/>
</dbReference>
<dbReference type="EC" id="1.5.1.3" evidence="3 8"/>
<dbReference type="PROSITE" id="PS51330">
    <property type="entry name" value="DHFR_2"/>
    <property type="match status" value="1"/>
</dbReference>
<dbReference type="PROSITE" id="PS00075">
    <property type="entry name" value="DHFR_1"/>
    <property type="match status" value="1"/>
</dbReference>
<evidence type="ECO:0000256" key="4">
    <source>
        <dbReference type="ARBA" id="ARBA00022563"/>
    </source>
</evidence>
<comment type="catalytic activity">
    <reaction evidence="8">
        <text>(6S)-5,6,7,8-tetrahydrofolate + NADP(+) = 7,8-dihydrofolate + NADPH + H(+)</text>
        <dbReference type="Rhea" id="RHEA:15009"/>
        <dbReference type="ChEBI" id="CHEBI:15378"/>
        <dbReference type="ChEBI" id="CHEBI:57451"/>
        <dbReference type="ChEBI" id="CHEBI:57453"/>
        <dbReference type="ChEBI" id="CHEBI:57783"/>
        <dbReference type="ChEBI" id="CHEBI:58349"/>
        <dbReference type="EC" id="1.5.1.3"/>
    </reaction>
</comment>
<dbReference type="GO" id="GO:0046452">
    <property type="term" value="P:dihydrofolate metabolic process"/>
    <property type="evidence" value="ECO:0007669"/>
    <property type="project" value="TreeGrafter"/>
</dbReference>
<dbReference type="EMBL" id="CP063362">
    <property type="protein sequence ID" value="QRG09869.1"/>
    <property type="molecule type" value="Genomic_DNA"/>
</dbReference>
<keyword evidence="4 8" id="KW-0554">One-carbon metabolism</keyword>
<evidence type="ECO:0000256" key="9">
    <source>
        <dbReference type="RuleBase" id="RU004474"/>
    </source>
</evidence>
<evidence type="ECO:0000256" key="7">
    <source>
        <dbReference type="ARBA" id="ARBA00025067"/>
    </source>
</evidence>
<feature type="domain" description="DHFR" evidence="10">
    <location>
        <begin position="7"/>
        <end position="172"/>
    </location>
</feature>
<gene>
    <name evidence="11" type="ORF">EZH22_26845</name>
</gene>
<dbReference type="PRINTS" id="PR00070">
    <property type="entry name" value="DHFR"/>
</dbReference>
<comment type="pathway">
    <text evidence="1 8">Cofactor biosynthesis; tetrahydrofolate biosynthesis; 5,6,7,8-tetrahydrofolate from 7,8-dihydrofolate: step 1/1.</text>
</comment>
<reference evidence="11 12" key="1">
    <citation type="submission" date="2020-10" db="EMBL/GenBank/DDBJ databases">
        <title>Degradation of 1,4-Dioxane by Xanthobacter sp. YN2, via a Novel Group-2 Soluble Di-Iron Monooxygenase.</title>
        <authorList>
            <person name="Ma F."/>
            <person name="Wang Y."/>
            <person name="Yang J."/>
            <person name="Guo H."/>
            <person name="Su D."/>
            <person name="Yu L."/>
        </authorList>
    </citation>
    <scope>NUCLEOTIDE SEQUENCE [LARGE SCALE GENOMIC DNA]</scope>
    <source>
        <strain evidence="11 12">YN2</strain>
    </source>
</reference>
<dbReference type="GO" id="GO:0004146">
    <property type="term" value="F:dihydrofolate reductase activity"/>
    <property type="evidence" value="ECO:0007669"/>
    <property type="project" value="UniProtKB-EC"/>
</dbReference>
<dbReference type="Proteomes" id="UP000596427">
    <property type="component" value="Chromosome"/>
</dbReference>
<name>A0A974PU96_9HYPH</name>
<dbReference type="Pfam" id="PF00186">
    <property type="entry name" value="DHFR_1"/>
    <property type="match status" value="1"/>
</dbReference>
<dbReference type="GO" id="GO:0050661">
    <property type="term" value="F:NADP binding"/>
    <property type="evidence" value="ECO:0007669"/>
    <property type="project" value="InterPro"/>
</dbReference>
<accession>A0A974PU96</accession>
<dbReference type="KEGG" id="xdi:EZH22_26845"/>
<keyword evidence="5 8" id="KW-0521">NADP</keyword>
<keyword evidence="12" id="KW-1185">Reference proteome</keyword>
<dbReference type="InterPro" id="IPR001796">
    <property type="entry name" value="DHFR_dom"/>
</dbReference>
<dbReference type="InterPro" id="IPR017925">
    <property type="entry name" value="DHFR_CS"/>
</dbReference>
<dbReference type="InterPro" id="IPR024072">
    <property type="entry name" value="DHFR-like_dom_sf"/>
</dbReference>
<evidence type="ECO:0000256" key="6">
    <source>
        <dbReference type="ARBA" id="ARBA00023002"/>
    </source>
</evidence>
<evidence type="ECO:0000256" key="5">
    <source>
        <dbReference type="ARBA" id="ARBA00022857"/>
    </source>
</evidence>
<keyword evidence="6 8" id="KW-0560">Oxidoreductase</keyword>
<comment type="similarity">
    <text evidence="2 8 9">Belongs to the dihydrofolate reductase family.</text>
</comment>
<protein>
    <recommendedName>
        <fullName evidence="3 8">Dihydrofolate reductase</fullName>
        <ecNumber evidence="3 8">1.5.1.3</ecNumber>
    </recommendedName>
</protein>
<sequence>MTGSRHPLSLVVAVSQNGVIGAGGGLPWRLPSDLKRFRAITWGKPLLMGRRTFDSIGRPLPGRTSVVVSADPAFVPPEGVLKGESLAEALRLADAAADEMGADEIMVIGGERVFRETLPLARTVHLTEVHAAPEGDVHFPAFDRAQWREAVREGPLRGEKDEASFSYVTLVRAPA</sequence>
<organism evidence="11 12">
    <name type="scientific">Xanthobacter dioxanivorans</name>
    <dbReference type="NCBI Taxonomy" id="2528964"/>
    <lineage>
        <taxon>Bacteria</taxon>
        <taxon>Pseudomonadati</taxon>
        <taxon>Pseudomonadota</taxon>
        <taxon>Alphaproteobacteria</taxon>
        <taxon>Hyphomicrobiales</taxon>
        <taxon>Xanthobacteraceae</taxon>
        <taxon>Xanthobacter</taxon>
    </lineage>
</organism>
<dbReference type="SUPFAM" id="SSF53597">
    <property type="entry name" value="Dihydrofolate reductase-like"/>
    <property type="match status" value="1"/>
</dbReference>
<evidence type="ECO:0000256" key="8">
    <source>
        <dbReference type="PIRNR" id="PIRNR000194"/>
    </source>
</evidence>
<dbReference type="PANTHER" id="PTHR48069:SF3">
    <property type="entry name" value="DIHYDROFOLATE REDUCTASE"/>
    <property type="match status" value="1"/>
</dbReference>
<dbReference type="GO" id="GO:0005829">
    <property type="term" value="C:cytosol"/>
    <property type="evidence" value="ECO:0007669"/>
    <property type="project" value="TreeGrafter"/>
</dbReference>
<dbReference type="InterPro" id="IPR012259">
    <property type="entry name" value="DHFR"/>
</dbReference>
<comment type="function">
    <text evidence="7 8">Key enzyme in folate metabolism. Catalyzes an essential reaction for de novo glycine and purine synthesis, and for DNA precursor synthesis.</text>
</comment>
<evidence type="ECO:0000313" key="11">
    <source>
        <dbReference type="EMBL" id="QRG09869.1"/>
    </source>
</evidence>
<evidence type="ECO:0000256" key="1">
    <source>
        <dbReference type="ARBA" id="ARBA00004903"/>
    </source>
</evidence>